<evidence type="ECO:0000256" key="1">
    <source>
        <dbReference type="SAM" id="MobiDB-lite"/>
    </source>
</evidence>
<feature type="compositionally biased region" description="Polar residues" evidence="1">
    <location>
        <begin position="709"/>
        <end position="722"/>
    </location>
</feature>
<feature type="compositionally biased region" description="Low complexity" evidence="1">
    <location>
        <begin position="124"/>
        <end position="135"/>
    </location>
</feature>
<accession>A0A6G1H4J0</accession>
<feature type="region of interest" description="Disordered" evidence="1">
    <location>
        <begin position="397"/>
        <end position="420"/>
    </location>
</feature>
<keyword evidence="3" id="KW-1185">Reference proteome</keyword>
<feature type="compositionally biased region" description="Basic and acidic residues" evidence="1">
    <location>
        <begin position="1"/>
        <end position="13"/>
    </location>
</feature>
<feature type="compositionally biased region" description="Basic and acidic residues" evidence="1">
    <location>
        <begin position="835"/>
        <end position="846"/>
    </location>
</feature>
<organism evidence="2 3">
    <name type="scientific">Aulographum hederae CBS 113979</name>
    <dbReference type="NCBI Taxonomy" id="1176131"/>
    <lineage>
        <taxon>Eukaryota</taxon>
        <taxon>Fungi</taxon>
        <taxon>Dikarya</taxon>
        <taxon>Ascomycota</taxon>
        <taxon>Pezizomycotina</taxon>
        <taxon>Dothideomycetes</taxon>
        <taxon>Pleosporomycetidae</taxon>
        <taxon>Aulographales</taxon>
        <taxon>Aulographaceae</taxon>
    </lineage>
</organism>
<feature type="region of interest" description="Disordered" evidence="1">
    <location>
        <begin position="333"/>
        <end position="380"/>
    </location>
</feature>
<evidence type="ECO:0000313" key="3">
    <source>
        <dbReference type="Proteomes" id="UP000800041"/>
    </source>
</evidence>
<protein>
    <submittedName>
        <fullName evidence="2">Uncharacterized protein</fullName>
    </submittedName>
</protein>
<feature type="region of interest" description="Disordered" evidence="1">
    <location>
        <begin position="820"/>
        <end position="863"/>
    </location>
</feature>
<feature type="compositionally biased region" description="Low complexity" evidence="1">
    <location>
        <begin position="172"/>
        <end position="187"/>
    </location>
</feature>
<feature type="compositionally biased region" description="Polar residues" evidence="1">
    <location>
        <begin position="475"/>
        <end position="494"/>
    </location>
</feature>
<feature type="compositionally biased region" description="Basic and acidic residues" evidence="1">
    <location>
        <begin position="548"/>
        <end position="558"/>
    </location>
</feature>
<gene>
    <name evidence="2" type="ORF">K402DRAFT_392267</name>
</gene>
<feature type="region of interest" description="Disordered" evidence="1">
    <location>
        <begin position="89"/>
        <end position="138"/>
    </location>
</feature>
<sequence>MKARENGDNEDRTLSIAPSTAIVATGNDDPATENIPPSRARSTTSSIHLWNMRISQHLRSPSAISYQSTVDARSVMQLSPAVSRFSSRVQSQLGRHQHRVSKSGFEVSQAAEEEESPNTRDAASSCYSSPRHSPSVTPKASALSIVHCSERLRVSQYDSSAGSTGTVLQVSNCKSNEQNEESNNFSERNTHGGGDSQTDDAGNSRLREETSPGTGASEEPIFKDNRLFLGSQVFVLKAPSITSTEGRLRRKLSSKSVSMKIRRPFRRSSVFNFFAHRQRTRPGRFSDGMPVYDGTADIRRRKVRSASSVVLGDGRDQAARLFSKAAEARDEERSAFFLDPNKAKDAPYAPRERSQSFSRPILPSGGSHKSMASASSAPQARRVSFAPPTFSSVNFLSPESAYERPRDIDRSPTSLDPLDAGTIRKSSIAHSPALLNPLNTVGEPPSFLLDSAQGPSASPLPSIRNVHLNDEGEVSPTQGRTRAPSFSFNVSSAPASPALGPDSPESSTLDLDLDLGAWGRYPSHTRALRTGSAGTADRVHVRDFAYDDLSHSRSRQDTTEETASNDSASSKEKGRPKFQYMLKSRSMTFGRNFLKNYAKLFKSQSQEFLRHGHGHRTSIAAGGELSHPELELLPPIFTETQTGYDGEFGDLGLSRSPARGHDESTVVAPPSPSPAPKPLVEFGTVSRFDGTDDDVGYELLRQENNTLDTTSRVPTTSMSSPSALEAIGRTDPPTIHPQPESAHAWSQIYTSLFDNRPRFSLDDAGSSTRSNAGPGPLPGHILKAILERAQNAESLGSSGEEAPMPKDTFVKDFLASVRMKRSPVSGKASSDEEDKENRYDDSRVGKTGEMADELECPSGRSGNAEEGAWDLEAAGWEDGVGKRSKESLRASTVDMMKVIREAEMRDRERCLGFGVDGTADGDGVAGSFSIVDVSVDGGVAV</sequence>
<feature type="region of interest" description="Disordered" evidence="1">
    <location>
        <begin position="760"/>
        <end position="779"/>
    </location>
</feature>
<proteinExistence type="predicted"/>
<feature type="region of interest" description="Disordered" evidence="1">
    <location>
        <begin position="172"/>
        <end position="222"/>
    </location>
</feature>
<feature type="region of interest" description="Disordered" evidence="1">
    <location>
        <begin position="1"/>
        <end position="44"/>
    </location>
</feature>
<dbReference type="EMBL" id="ML977150">
    <property type="protein sequence ID" value="KAF1987984.1"/>
    <property type="molecule type" value="Genomic_DNA"/>
</dbReference>
<dbReference type="Proteomes" id="UP000800041">
    <property type="component" value="Unassembled WGS sequence"/>
</dbReference>
<feature type="region of interest" description="Disordered" evidence="1">
    <location>
        <begin position="709"/>
        <end position="741"/>
    </location>
</feature>
<name>A0A6G1H4J0_9PEZI</name>
<reference evidence="2" key="1">
    <citation type="journal article" date="2020" name="Stud. Mycol.">
        <title>101 Dothideomycetes genomes: a test case for predicting lifestyles and emergence of pathogens.</title>
        <authorList>
            <person name="Haridas S."/>
            <person name="Albert R."/>
            <person name="Binder M."/>
            <person name="Bloem J."/>
            <person name="Labutti K."/>
            <person name="Salamov A."/>
            <person name="Andreopoulos B."/>
            <person name="Baker S."/>
            <person name="Barry K."/>
            <person name="Bills G."/>
            <person name="Bluhm B."/>
            <person name="Cannon C."/>
            <person name="Castanera R."/>
            <person name="Culley D."/>
            <person name="Daum C."/>
            <person name="Ezra D."/>
            <person name="Gonzalez J."/>
            <person name="Henrissat B."/>
            <person name="Kuo A."/>
            <person name="Liang C."/>
            <person name="Lipzen A."/>
            <person name="Lutzoni F."/>
            <person name="Magnuson J."/>
            <person name="Mondo S."/>
            <person name="Nolan M."/>
            <person name="Ohm R."/>
            <person name="Pangilinan J."/>
            <person name="Park H.-J."/>
            <person name="Ramirez L."/>
            <person name="Alfaro M."/>
            <person name="Sun H."/>
            <person name="Tritt A."/>
            <person name="Yoshinaga Y."/>
            <person name="Zwiers L.-H."/>
            <person name="Turgeon B."/>
            <person name="Goodwin S."/>
            <person name="Spatafora J."/>
            <person name="Crous P."/>
            <person name="Grigoriev I."/>
        </authorList>
    </citation>
    <scope>NUCLEOTIDE SEQUENCE</scope>
    <source>
        <strain evidence="2">CBS 113979</strain>
    </source>
</reference>
<feature type="compositionally biased region" description="Basic and acidic residues" evidence="1">
    <location>
        <begin position="401"/>
        <end position="410"/>
    </location>
</feature>
<feature type="region of interest" description="Disordered" evidence="1">
    <location>
        <begin position="470"/>
        <end position="508"/>
    </location>
</feature>
<feature type="compositionally biased region" description="Basic and acidic residues" evidence="1">
    <location>
        <begin position="341"/>
        <end position="354"/>
    </location>
</feature>
<feature type="region of interest" description="Disordered" evidence="1">
    <location>
        <begin position="658"/>
        <end position="678"/>
    </location>
</feature>
<dbReference type="OrthoDB" id="3437384at2759"/>
<evidence type="ECO:0000313" key="2">
    <source>
        <dbReference type="EMBL" id="KAF1987984.1"/>
    </source>
</evidence>
<dbReference type="AlphaFoldDB" id="A0A6G1H4J0"/>
<feature type="region of interest" description="Disordered" evidence="1">
    <location>
        <begin position="548"/>
        <end position="576"/>
    </location>
</feature>